<evidence type="ECO:0000256" key="2">
    <source>
        <dbReference type="ARBA" id="ARBA00022606"/>
    </source>
</evidence>
<dbReference type="InterPro" id="IPR014756">
    <property type="entry name" value="Ig_E-set"/>
</dbReference>
<dbReference type="PANTHER" id="PTHR11188:SF176">
    <property type="entry name" value="ARRESTIN DOMAIN-CONTAINING PROTEIN 1"/>
    <property type="match status" value="1"/>
</dbReference>
<dbReference type="EMBL" id="GBBI01004190">
    <property type="protein sequence ID" value="JAC14522.1"/>
    <property type="molecule type" value="mRNA"/>
</dbReference>
<dbReference type="GO" id="GO:0005737">
    <property type="term" value="C:cytoplasm"/>
    <property type="evidence" value="ECO:0007669"/>
    <property type="project" value="TreeGrafter"/>
</dbReference>
<dbReference type="InterPro" id="IPR011022">
    <property type="entry name" value="Arrestin_C-like"/>
</dbReference>
<dbReference type="Pfam" id="PF02752">
    <property type="entry name" value="Arrestin_C"/>
    <property type="match status" value="1"/>
</dbReference>
<feature type="domain" description="Arrestin C-terminal-like" evidence="3">
    <location>
        <begin position="177"/>
        <end position="310"/>
    </location>
</feature>
<dbReference type="GO" id="GO:0015031">
    <property type="term" value="P:protein transport"/>
    <property type="evidence" value="ECO:0007669"/>
    <property type="project" value="TreeGrafter"/>
</dbReference>
<sequence length="443" mass="48372">MGVRSFCILLDSPTDTYYAGSNVTGRVCLNLDKKIKVRGLRIKFEGFAHVSWRKTVRRKDREGHSHHKTVTYSADEEYFSNRFYLIGSDNGDIEIPAGKNNYPFSMTLPQNLPTSFEGKRGHVRYTVKATLDTPLKLDQQVTILFQVHTPLDLNNHKTAKLPVKRETFKNFCCCWCKSGPLTLVVFVPHTGFVPDQEIPLTVEVDNASNVKVEAIKVTIKKIESYTARSPRLDTKSIHKELTKKTLGEVEINGSKTFSEAIKLTDVPFVNLKACSIINVDYFLKVEACVSGACSANLSEKIPLIIGTIPFNNTEGGTNFSSFDANSGAKSYSSVSPGLPPPFGFHPDGAFSPQNYTNPAPSQHISGFSVPYPASGFSVPYPASGFSVPYPPPVSDGPTATNSHSAAYPLPIYPDLKVNFSYPGGSVVDITASAPPLDSDSDGD</sequence>
<evidence type="ECO:0000256" key="1">
    <source>
        <dbReference type="ARBA" id="ARBA00005298"/>
    </source>
</evidence>
<dbReference type="Gene3D" id="2.60.40.640">
    <property type="match status" value="2"/>
</dbReference>
<evidence type="ECO:0000259" key="3">
    <source>
        <dbReference type="SMART" id="SM01017"/>
    </source>
</evidence>
<dbReference type="PANTHER" id="PTHR11188">
    <property type="entry name" value="ARRESTIN DOMAIN CONTAINING PROTEIN"/>
    <property type="match status" value="1"/>
</dbReference>
<protein>
    <recommendedName>
        <fullName evidence="3">Arrestin C-terminal-like domain-containing protein</fullName>
    </recommendedName>
</protein>
<dbReference type="AlphaFoldDB" id="A0A023EZ76"/>
<keyword evidence="2" id="KW-0716">Sensory transduction</keyword>
<dbReference type="SMART" id="SM01017">
    <property type="entry name" value="Arrestin_C"/>
    <property type="match status" value="1"/>
</dbReference>
<name>A0A023EZ76_TRIIF</name>
<dbReference type="InterPro" id="IPR014752">
    <property type="entry name" value="Arrestin-like_C"/>
</dbReference>
<accession>A0A023EZ76</accession>
<evidence type="ECO:0000313" key="4">
    <source>
        <dbReference type="EMBL" id="JAC14522.1"/>
    </source>
</evidence>
<proteinExistence type="evidence at transcript level"/>
<dbReference type="InterPro" id="IPR050357">
    <property type="entry name" value="Arrestin_domain-protein"/>
</dbReference>
<dbReference type="SUPFAM" id="SSF81296">
    <property type="entry name" value="E set domains"/>
    <property type="match status" value="2"/>
</dbReference>
<reference evidence="4" key="1">
    <citation type="journal article" date="2014" name="PLoS Negl. Trop. Dis.">
        <title>An updated insight into the Sialotranscriptome of Triatoma infestans: developmental stage and geographic variations.</title>
        <authorList>
            <person name="Schwarz A."/>
            <person name="Medrano-Mercado N."/>
            <person name="Schaub G.A."/>
            <person name="Struchiner C.J."/>
            <person name="Bargues M.D."/>
            <person name="Levy M.Z."/>
            <person name="Ribeiro J.M."/>
        </authorList>
    </citation>
    <scope>NUCLEOTIDE SEQUENCE</scope>
    <source>
        <strain evidence="4">Chile</strain>
        <tissue evidence="4">Salivary glands</tissue>
    </source>
</reference>
<dbReference type="Pfam" id="PF00339">
    <property type="entry name" value="Arrestin_N"/>
    <property type="match status" value="1"/>
</dbReference>
<organism evidence="4">
    <name type="scientific">Triatoma infestans</name>
    <name type="common">Assassin bug</name>
    <dbReference type="NCBI Taxonomy" id="30076"/>
    <lineage>
        <taxon>Eukaryota</taxon>
        <taxon>Metazoa</taxon>
        <taxon>Ecdysozoa</taxon>
        <taxon>Arthropoda</taxon>
        <taxon>Hexapoda</taxon>
        <taxon>Insecta</taxon>
        <taxon>Pterygota</taxon>
        <taxon>Neoptera</taxon>
        <taxon>Paraneoptera</taxon>
        <taxon>Hemiptera</taxon>
        <taxon>Heteroptera</taxon>
        <taxon>Panheteroptera</taxon>
        <taxon>Cimicomorpha</taxon>
        <taxon>Reduviidae</taxon>
        <taxon>Triatominae</taxon>
        <taxon>Triatoma</taxon>
    </lineage>
</organism>
<dbReference type="InterPro" id="IPR011021">
    <property type="entry name" value="Arrestin-like_N"/>
</dbReference>
<comment type="similarity">
    <text evidence="1">Belongs to the arrestin family.</text>
</comment>